<evidence type="ECO:0000313" key="14">
    <source>
        <dbReference type="Proteomes" id="UP000011116"/>
    </source>
</evidence>
<dbReference type="SUPFAM" id="SSF52058">
    <property type="entry name" value="L domain-like"/>
    <property type="match status" value="2"/>
</dbReference>
<dbReference type="eggNOG" id="KOG0619">
    <property type="taxonomic scope" value="Eukaryota"/>
</dbReference>
<dbReference type="Gramene" id="HORVU.MOREX.r3.4HG0332100.1">
    <property type="protein sequence ID" value="HORVU.MOREX.r3.4HG0332100.1.CDS1"/>
    <property type="gene ID" value="HORVU.MOREX.r3.4HG0332100"/>
</dbReference>
<evidence type="ECO:0000256" key="4">
    <source>
        <dbReference type="ARBA" id="ARBA00022614"/>
    </source>
</evidence>
<evidence type="ECO:0000256" key="10">
    <source>
        <dbReference type="ARBA" id="ARBA00023180"/>
    </source>
</evidence>
<protein>
    <submittedName>
        <fullName evidence="13">Uncharacterized protein</fullName>
    </submittedName>
</protein>
<evidence type="ECO:0000259" key="12">
    <source>
        <dbReference type="Pfam" id="PF23598"/>
    </source>
</evidence>
<keyword evidence="3" id="KW-1003">Cell membrane</keyword>
<dbReference type="Proteomes" id="UP000011116">
    <property type="component" value="Chromosome 4H"/>
</dbReference>
<dbReference type="Pfam" id="PF23598">
    <property type="entry name" value="LRR_14"/>
    <property type="match status" value="2"/>
</dbReference>
<evidence type="ECO:0000256" key="7">
    <source>
        <dbReference type="ARBA" id="ARBA00022737"/>
    </source>
</evidence>
<feature type="domain" description="Disease resistance R13L4/SHOC-2-like LRR" evidence="12">
    <location>
        <begin position="342"/>
        <end position="527"/>
    </location>
</feature>
<comment type="subcellular location">
    <subcellularLocation>
        <location evidence="1">Cell membrane</location>
        <topology evidence="1">Single-pass type I membrane protein</topology>
    </subcellularLocation>
</comment>
<dbReference type="Gene3D" id="3.80.10.10">
    <property type="entry name" value="Ribonuclease Inhibitor"/>
    <property type="match status" value="4"/>
</dbReference>
<evidence type="ECO:0000256" key="1">
    <source>
        <dbReference type="ARBA" id="ARBA00004251"/>
    </source>
</evidence>
<dbReference type="PANTHER" id="PTHR48063">
    <property type="entry name" value="LRR RECEPTOR-LIKE KINASE"/>
    <property type="match status" value="1"/>
</dbReference>
<dbReference type="Pfam" id="PF13855">
    <property type="entry name" value="LRR_8"/>
    <property type="match status" value="1"/>
</dbReference>
<dbReference type="Pfam" id="PF08263">
    <property type="entry name" value="LRRNT_2"/>
    <property type="match status" value="1"/>
</dbReference>
<evidence type="ECO:0000256" key="5">
    <source>
        <dbReference type="ARBA" id="ARBA00022692"/>
    </source>
</evidence>
<dbReference type="STRING" id="112509.M0V529"/>
<keyword evidence="14" id="KW-1185">Reference proteome</keyword>
<dbReference type="PRINTS" id="PR00019">
    <property type="entry name" value="LEURICHRPT"/>
</dbReference>
<evidence type="ECO:0000256" key="8">
    <source>
        <dbReference type="ARBA" id="ARBA00022989"/>
    </source>
</evidence>
<dbReference type="SMART" id="SM00369">
    <property type="entry name" value="LRR_TYP"/>
    <property type="match status" value="9"/>
</dbReference>
<dbReference type="ExpressionAtlas" id="M0V529">
    <property type="expression patterns" value="baseline and differential"/>
</dbReference>
<dbReference type="InterPro" id="IPR046956">
    <property type="entry name" value="RLP23-like"/>
</dbReference>
<sequence>MAAELGHLARAAAAILCLLISHVAAADSRAQARVSGGAITCISTERDALLSFKAGLLDPADRLSSWYGQDCCRWEGVRCSNTTGHVIKLDLRNTYMYQETYDVDWSKSLSLSRAEMSSSLAALRHLRYLDLSGNDFNGTSIPVSVGSLENLRYLNLSSSDFGGRIPSQLGNLSKLQYLDLSGNYLIGGGASIPVSVCSLEKLRYLDLSSSGFNGRMPSQLGNLSKLQYLDLIDNNYVGSSLHAVDLAWLERLQSLSHLDISDVDLSAVHDWVYMVNMLSSLRVLRLANCGLNNTAVSASTSQSNLTHLQVLHLSFNVFITSLEQSWFWDITSLKELYLESSYQHGYIPEELGNMTSLKVIDFAHNNLVGLIPTNLQNLCSLEVLLFGGTNINASIGEFMDRLPRCSWSTIQEFSVGTASMSGKLPIWIGNMTSLSVLYADDNMITGNVPMGVGALGNLTVLSLSGNKLDGVLRKEHFSGLLKLEDLQLGGNSLKMDIEPNWVPPFRLKSLDLQSCTVGPRFPDWLRSQTDIVDLVLTNTSLDDVIPDWFWVTFSRAWNLDASGNKLRGSLPANLQQMSAGYIFLGSNNLTGQVPRLPINITHLNLSSNSFSGSLPSMLAPMLEVLLLADNEVTGTIPSSMCRLIGLARLDLSGNKLTGDVIQCWNKPDNVSSVFGANSEDQFGSGMYTLSLSNNNLSGEFPKFLQSASRLRFLDLSYNRFFGTLPEWLPEKMPDLQILRVRSNLFSGHIPKNLTRLESLHYLDIARNNISGTIPWSLSNLSVMRGMYQNKSDYMLEESIAVIMKDQTREYTFEIFHLLVNFDLSCNSLTGQIPEEISLLIGLNNLNLSSNQLTGKIPNQIGDLKQLESLDLSYNKLSGEIPSSLSALTSLSHLNLSYNRLSGAIPSGQQLEVLDNLNYTYIGNPGLCGYPLSKNCSTSTTDAEQSGGHEDTDHISYLYLGMSIGFVVGLWVVFCTMLLRRTWAIAYFQVIDKLYDETYVRVAISWARLMKRTHDDTA</sequence>
<keyword evidence="5" id="KW-0812">Transmembrane</keyword>
<evidence type="ECO:0000256" key="2">
    <source>
        <dbReference type="ARBA" id="ARBA00009592"/>
    </source>
</evidence>
<reference evidence="14" key="1">
    <citation type="journal article" date="2012" name="Nature">
        <title>A physical, genetic and functional sequence assembly of the barley genome.</title>
        <authorList>
            <consortium name="The International Barley Genome Sequencing Consortium"/>
            <person name="Mayer K.F."/>
            <person name="Waugh R."/>
            <person name="Brown J.W."/>
            <person name="Schulman A."/>
            <person name="Langridge P."/>
            <person name="Platzer M."/>
            <person name="Fincher G.B."/>
            <person name="Muehlbauer G.J."/>
            <person name="Sato K."/>
            <person name="Close T.J."/>
            <person name="Wise R.P."/>
            <person name="Stein N."/>
        </authorList>
    </citation>
    <scope>NUCLEOTIDE SEQUENCE [LARGE SCALE GENOMIC DNA]</scope>
    <source>
        <strain evidence="14">cv. Morex</strain>
    </source>
</reference>
<feature type="domain" description="Leucine-rich repeat-containing N-terminal plant-type" evidence="11">
    <location>
        <begin position="43"/>
        <end position="80"/>
    </location>
</feature>
<feature type="domain" description="Disease resistance R13L4/SHOC-2-like LRR" evidence="12">
    <location>
        <begin position="111"/>
        <end position="308"/>
    </location>
</feature>
<evidence type="ECO:0000256" key="6">
    <source>
        <dbReference type="ARBA" id="ARBA00022729"/>
    </source>
</evidence>
<dbReference type="InterPro" id="IPR013210">
    <property type="entry name" value="LRR_N_plant-typ"/>
</dbReference>
<dbReference type="Pfam" id="PF00560">
    <property type="entry name" value="LRR_1"/>
    <property type="match status" value="5"/>
</dbReference>
<dbReference type="InParanoid" id="M0V529"/>
<name>M0V529_HORVV</name>
<reference evidence="13" key="3">
    <citation type="submission" date="2022-01" db="UniProtKB">
        <authorList>
            <consortium name="EnsemblPlants"/>
        </authorList>
    </citation>
    <scope>IDENTIFICATION</scope>
    <source>
        <strain evidence="13">subsp. vulgare</strain>
    </source>
</reference>
<dbReference type="FunFam" id="3.80.10.10:FF:000095">
    <property type="entry name" value="LRR receptor-like serine/threonine-protein kinase GSO1"/>
    <property type="match status" value="2"/>
</dbReference>
<organism evidence="13 14">
    <name type="scientific">Hordeum vulgare subsp. vulgare</name>
    <name type="common">Domesticated barley</name>
    <dbReference type="NCBI Taxonomy" id="112509"/>
    <lineage>
        <taxon>Eukaryota</taxon>
        <taxon>Viridiplantae</taxon>
        <taxon>Streptophyta</taxon>
        <taxon>Embryophyta</taxon>
        <taxon>Tracheophyta</taxon>
        <taxon>Spermatophyta</taxon>
        <taxon>Magnoliopsida</taxon>
        <taxon>Liliopsida</taxon>
        <taxon>Poales</taxon>
        <taxon>Poaceae</taxon>
        <taxon>BOP clade</taxon>
        <taxon>Pooideae</taxon>
        <taxon>Triticodae</taxon>
        <taxon>Triticeae</taxon>
        <taxon>Hordeinae</taxon>
        <taxon>Hordeum</taxon>
    </lineage>
</organism>
<dbReference type="SMR" id="M0V529"/>
<keyword evidence="8" id="KW-1133">Transmembrane helix</keyword>
<evidence type="ECO:0000256" key="9">
    <source>
        <dbReference type="ARBA" id="ARBA00023136"/>
    </source>
</evidence>
<comment type="similarity">
    <text evidence="2">Belongs to the RLP family.</text>
</comment>
<dbReference type="FunFam" id="3.80.10.10:FF:000041">
    <property type="entry name" value="LRR receptor-like serine/threonine-protein kinase ERECTA"/>
    <property type="match status" value="1"/>
</dbReference>
<reference evidence="13" key="2">
    <citation type="submission" date="2020-10" db="EMBL/GenBank/DDBJ databases">
        <authorList>
            <person name="Scholz U."/>
            <person name="Mascher M."/>
            <person name="Fiebig A."/>
        </authorList>
    </citation>
    <scope>NUCLEOTIDE SEQUENCE [LARGE SCALE GENOMIC DNA]</scope>
    <source>
        <strain evidence="13">cv. Morex</strain>
    </source>
</reference>
<dbReference type="GO" id="GO:0005886">
    <property type="term" value="C:plasma membrane"/>
    <property type="evidence" value="ECO:0007669"/>
    <property type="project" value="UniProtKB-SubCell"/>
</dbReference>
<dbReference type="FunFam" id="3.80.10.10:FF:000649">
    <property type="entry name" value="Leucine Rich Repeat family protein"/>
    <property type="match status" value="1"/>
</dbReference>
<keyword evidence="9" id="KW-0472">Membrane</keyword>
<dbReference type="PROSITE" id="PS51450">
    <property type="entry name" value="LRR"/>
    <property type="match status" value="1"/>
</dbReference>
<dbReference type="AlphaFoldDB" id="M0V529"/>
<keyword evidence="4" id="KW-0433">Leucine-rich repeat</keyword>
<dbReference type="InterPro" id="IPR003591">
    <property type="entry name" value="Leu-rich_rpt_typical-subtyp"/>
</dbReference>
<keyword evidence="10" id="KW-0325">Glycoprotein</keyword>
<keyword evidence="7" id="KW-0677">Repeat</keyword>
<dbReference type="InterPro" id="IPR055414">
    <property type="entry name" value="LRR_R13L4/SHOC2-like"/>
</dbReference>
<dbReference type="PaxDb" id="4513-MLOC_18450.1"/>
<dbReference type="Gramene" id="HORVU.MOREX.r2.4HG0276700.1">
    <property type="protein sequence ID" value="HORVU.MOREX.r2.4HG0276700.1.CDS.1"/>
    <property type="gene ID" value="HORVU.MOREX.r2.4HG0276700"/>
</dbReference>
<dbReference type="InterPro" id="IPR032675">
    <property type="entry name" value="LRR_dom_sf"/>
</dbReference>
<evidence type="ECO:0000256" key="3">
    <source>
        <dbReference type="ARBA" id="ARBA00022475"/>
    </source>
</evidence>
<dbReference type="EnsemblPlants" id="HORVU.MOREX.r3.4HG0332100.1">
    <property type="protein sequence ID" value="HORVU.MOREX.r3.4HG0332100.1.CDS1"/>
    <property type="gene ID" value="HORVU.MOREX.r3.4HG0332100"/>
</dbReference>
<dbReference type="SUPFAM" id="SSF52047">
    <property type="entry name" value="RNI-like"/>
    <property type="match status" value="1"/>
</dbReference>
<dbReference type="InterPro" id="IPR001611">
    <property type="entry name" value="Leu-rich_rpt"/>
</dbReference>
<keyword evidence="6" id="KW-0732">Signal</keyword>
<dbReference type="SMART" id="SM00365">
    <property type="entry name" value="LRR_SD22"/>
    <property type="match status" value="6"/>
</dbReference>
<proteinExistence type="inferred from homology"/>
<dbReference type="PANTHER" id="PTHR48063:SF11">
    <property type="entry name" value="LEUCINE-RICH REPEAT-CONTAINING N-TERMINAL PLANT-TYPE DOMAIN-CONTAINING PROTEIN"/>
    <property type="match status" value="1"/>
</dbReference>
<evidence type="ECO:0000313" key="13">
    <source>
        <dbReference type="EnsemblPlants" id="HORVU.MOREX.r3.4HG0332100.1.CDS1"/>
    </source>
</evidence>
<evidence type="ECO:0000259" key="11">
    <source>
        <dbReference type="Pfam" id="PF08263"/>
    </source>
</evidence>
<accession>M0V529</accession>